<accession>A0A7S3W224</accession>
<dbReference type="SUPFAM" id="SSF52540">
    <property type="entry name" value="P-loop containing nucleoside triphosphate hydrolases"/>
    <property type="match status" value="1"/>
</dbReference>
<keyword evidence="3" id="KW-0547">Nucleotide-binding</keyword>
<evidence type="ECO:0008006" key="6">
    <source>
        <dbReference type="Google" id="ProtNLM"/>
    </source>
</evidence>
<dbReference type="InterPro" id="IPR050319">
    <property type="entry name" value="ABC_transp_ATP-bind"/>
</dbReference>
<dbReference type="GO" id="GO:0005524">
    <property type="term" value="F:ATP binding"/>
    <property type="evidence" value="ECO:0007669"/>
    <property type="project" value="UniProtKB-KW"/>
</dbReference>
<dbReference type="AlphaFoldDB" id="A0A7S3W224"/>
<dbReference type="Gene3D" id="3.40.50.300">
    <property type="entry name" value="P-loop containing nucleotide triphosphate hydrolases"/>
    <property type="match status" value="1"/>
</dbReference>
<evidence type="ECO:0000256" key="4">
    <source>
        <dbReference type="ARBA" id="ARBA00022840"/>
    </source>
</evidence>
<reference evidence="5" key="1">
    <citation type="submission" date="2021-01" db="EMBL/GenBank/DDBJ databases">
        <authorList>
            <person name="Corre E."/>
            <person name="Pelletier E."/>
            <person name="Niang G."/>
            <person name="Scheremetjew M."/>
            <person name="Finn R."/>
            <person name="Kale V."/>
            <person name="Holt S."/>
            <person name="Cochrane G."/>
            <person name="Meng A."/>
            <person name="Brown T."/>
            <person name="Cohen L."/>
        </authorList>
    </citation>
    <scope>NUCLEOTIDE SEQUENCE</scope>
    <source>
        <strain evidence="5">379</strain>
    </source>
</reference>
<keyword evidence="4" id="KW-0067">ATP-binding</keyword>
<proteinExistence type="inferred from homology"/>
<evidence type="ECO:0000256" key="1">
    <source>
        <dbReference type="ARBA" id="ARBA00005417"/>
    </source>
</evidence>
<gene>
    <name evidence="5" type="ORF">EHUX00137_LOCUS4825</name>
</gene>
<protein>
    <recommendedName>
        <fullName evidence="6">ABC transporter domain-containing protein</fullName>
    </recommendedName>
</protein>
<name>A0A7S3W224_EMIHU</name>
<comment type="similarity">
    <text evidence="1">Belongs to the ABC transporter superfamily.</text>
</comment>
<organism evidence="5">
    <name type="scientific">Emiliania huxleyi</name>
    <name type="common">Coccolithophore</name>
    <name type="synonym">Pontosphaera huxleyi</name>
    <dbReference type="NCBI Taxonomy" id="2903"/>
    <lineage>
        <taxon>Eukaryota</taxon>
        <taxon>Haptista</taxon>
        <taxon>Haptophyta</taxon>
        <taxon>Prymnesiophyceae</taxon>
        <taxon>Isochrysidales</taxon>
        <taxon>Noelaerhabdaceae</taxon>
        <taxon>Emiliania</taxon>
    </lineage>
</organism>
<evidence type="ECO:0000256" key="3">
    <source>
        <dbReference type="ARBA" id="ARBA00022741"/>
    </source>
</evidence>
<evidence type="ECO:0000256" key="2">
    <source>
        <dbReference type="ARBA" id="ARBA00022448"/>
    </source>
</evidence>
<dbReference type="PANTHER" id="PTHR43776:SF7">
    <property type="entry name" value="D,D-DIPEPTIDE TRANSPORT ATP-BINDING PROTEIN DDPF-RELATED"/>
    <property type="match status" value="1"/>
</dbReference>
<keyword evidence="2" id="KW-0813">Transport</keyword>
<evidence type="ECO:0000313" key="5">
    <source>
        <dbReference type="EMBL" id="CAE0529268.1"/>
    </source>
</evidence>
<dbReference type="EMBL" id="HBIR01007056">
    <property type="protein sequence ID" value="CAE0529268.1"/>
    <property type="molecule type" value="Transcribed_RNA"/>
</dbReference>
<sequence>MYTDSGKPVGSPESYLADQVTLGCCSGGQRHLIYALAVLATRPAVLIADEMLCGLDIDRQVSMLRMLQRLQASTGLAVLYMSVDLAPVALLAHDAAFMERGSWVEVGEAHAMLEEPQSAAARAYVDECRALEARSHGRNIRNAFQTGVSVFEMM</sequence>
<dbReference type="InterPro" id="IPR027417">
    <property type="entry name" value="P-loop_NTPase"/>
</dbReference>
<dbReference type="PANTHER" id="PTHR43776">
    <property type="entry name" value="TRANSPORT ATP-BINDING PROTEIN"/>
    <property type="match status" value="1"/>
</dbReference>